<dbReference type="RefSeq" id="WP_143784755.1">
    <property type="nucleotide sequence ID" value="NZ_CP041616.1"/>
</dbReference>
<proteinExistence type="predicted"/>
<reference evidence="2 3" key="1">
    <citation type="submission" date="2019-07" db="EMBL/GenBank/DDBJ databases">
        <title>complete genome sequencing of Ornithinimicrobium sp. H23M54.</title>
        <authorList>
            <person name="Bae J.-W."/>
            <person name="Lee S.-Y."/>
        </authorList>
    </citation>
    <scope>NUCLEOTIDE SEQUENCE [LARGE SCALE GENOMIC DNA]</scope>
    <source>
        <strain evidence="2 3">H23M54</strain>
    </source>
</reference>
<dbReference type="KEGG" id="orz:FNH13_18300"/>
<dbReference type="EMBL" id="CP041616">
    <property type="protein sequence ID" value="QDO90035.1"/>
    <property type="molecule type" value="Genomic_DNA"/>
</dbReference>
<keyword evidence="1" id="KW-0472">Membrane</keyword>
<keyword evidence="1" id="KW-1133">Transmembrane helix</keyword>
<organism evidence="2 3">
    <name type="scientific">Ornithinimicrobium ciconiae</name>
    <dbReference type="NCBI Taxonomy" id="2594265"/>
    <lineage>
        <taxon>Bacteria</taxon>
        <taxon>Bacillati</taxon>
        <taxon>Actinomycetota</taxon>
        <taxon>Actinomycetes</taxon>
        <taxon>Micrococcales</taxon>
        <taxon>Ornithinimicrobiaceae</taxon>
        <taxon>Ornithinimicrobium</taxon>
    </lineage>
</organism>
<feature type="transmembrane region" description="Helical" evidence="1">
    <location>
        <begin position="47"/>
        <end position="66"/>
    </location>
</feature>
<gene>
    <name evidence="2" type="ORF">FNH13_18300</name>
</gene>
<dbReference type="OrthoDB" id="4852282at2"/>
<protein>
    <submittedName>
        <fullName evidence="2">Uncharacterized protein</fullName>
    </submittedName>
</protein>
<evidence type="ECO:0000256" key="1">
    <source>
        <dbReference type="SAM" id="Phobius"/>
    </source>
</evidence>
<name>A0A516GEU5_9MICO</name>
<keyword evidence="1" id="KW-0812">Transmembrane</keyword>
<evidence type="ECO:0000313" key="2">
    <source>
        <dbReference type="EMBL" id="QDO90035.1"/>
    </source>
</evidence>
<dbReference type="AlphaFoldDB" id="A0A516GEU5"/>
<keyword evidence="3" id="KW-1185">Reference proteome</keyword>
<accession>A0A516GEU5</accession>
<evidence type="ECO:0000313" key="3">
    <source>
        <dbReference type="Proteomes" id="UP000315395"/>
    </source>
</evidence>
<dbReference type="Proteomes" id="UP000315395">
    <property type="component" value="Chromosome"/>
</dbReference>
<sequence>MSERHDDTTSHESLDLLDRAAEFAPHMSLEPSAVIAAGRRKVRRRRASAVGGGVAAVALAGGLWVAGPLSPFTDPDAVAPASVSWQDGVDVRVLDNEPHPSEVGRVHWQGDLVSAEGDTRPALVLTKDGEQLDPIPAEDGPGDVMIYRSGNLAVAVWESPVGSSGEQLLWSPGSEWGQGGDFIVDGVELWYASAEFIPGAEPGLEEMYWFGEDAAHAASGAPVSSTVLTAGDTRAVVMVDEARGLWGTDARPTDQLVGNVHVATLRSGAGYTGWMPGTEVSPRAGDPAPAPRDVVPTSVGVLPPGASLSATTSATVELAQGTVGKHTVVLAADPERTLAISPPQISYTLGGKQHNLQSWVETGARTIEVDGAQVQVSGTPDGLQLFVGPGEFALIPDRDLDGDSAVVGGIGDGQVVLVPGWEPTDDVTGLRLQLGGDAQQWVEPDATLVGTLFDGSPLLVLALDEGTLPAGETIQAVGVAENGTAVTLDRADEVLEVDLGL</sequence>